<feature type="domain" description="AAA" evidence="2">
    <location>
        <begin position="14"/>
        <end position="191"/>
    </location>
</feature>
<dbReference type="InterPro" id="IPR050678">
    <property type="entry name" value="DNA_Partitioning_ATPase"/>
</dbReference>
<sequence>MDLEQMIGAKIMETKVISFCNQKGGVGKTSTTALVAYNLSKMGYKSLVIDLDPQANMTSLLLKTKSKNDDEIEVIDNTLMNAIKKNENLEKTVIEIAKDFYLIPNAVDFSLYGRYLENNFKSEQDKVGFLSKLINRDLRGKYDFIFIDVPPTLSLQNDTAYYACDDIIIVLQTQQHSLDGAEDLVEYIQTTIIDEFDSDVVVIGVLPVLSKKGAAVDKVILEKAKEMWGDDVFKNHIRLMERVKRMDITGITDGPHDVWDQRAQNKYKEVAKELVKKIGVEE</sequence>
<dbReference type="Gene3D" id="3.40.50.300">
    <property type="entry name" value="P-loop containing nucleotide triphosphate hydrolases"/>
    <property type="match status" value="1"/>
</dbReference>
<dbReference type="SUPFAM" id="SSF52540">
    <property type="entry name" value="P-loop containing nucleoside triphosphate hydrolases"/>
    <property type="match status" value="1"/>
</dbReference>
<feature type="coiled-coil region" evidence="1">
    <location>
        <begin position="72"/>
        <end position="99"/>
    </location>
</feature>
<accession>F8KG94</accession>
<dbReference type="Pfam" id="PF13614">
    <property type="entry name" value="AAA_31"/>
    <property type="match status" value="1"/>
</dbReference>
<organism evidence="3">
    <name type="scientific">Limosilactobacillus reuteri subsp. suis (strain ATCC 53608 / LMG 31752 / 1063)</name>
    <name type="common">Lactobacillus reuteri</name>
    <dbReference type="NCBI Taxonomy" id="927703"/>
    <lineage>
        <taxon>Bacteria</taxon>
        <taxon>Bacillati</taxon>
        <taxon>Bacillota</taxon>
        <taxon>Bacilli</taxon>
        <taxon>Lactobacillales</taxon>
        <taxon>Lactobacillaceae</taxon>
        <taxon>Limosilactobacillus</taxon>
    </lineage>
</organism>
<protein>
    <submittedName>
        <fullName evidence="3">Putative replication initiation protein, repB</fullName>
    </submittedName>
</protein>
<evidence type="ECO:0000256" key="1">
    <source>
        <dbReference type="SAM" id="Coils"/>
    </source>
</evidence>
<dbReference type="RefSeq" id="WP_003676439.1">
    <property type="nucleotide sequence ID" value="NZ_JBKZDF010000002.1"/>
</dbReference>
<reference evidence="3" key="2">
    <citation type="submission" date="2011-05" db="EMBL/GenBank/DDBJ databases">
        <authorList>
            <person name="Davey R."/>
        </authorList>
    </citation>
    <scope>NUCLEOTIDE SEQUENCE</scope>
    <source>
        <strain evidence="3">ATCC 53608</strain>
    </source>
</reference>
<dbReference type="InterPro" id="IPR027417">
    <property type="entry name" value="P-loop_NTPase"/>
</dbReference>
<dbReference type="InterPro" id="IPR025669">
    <property type="entry name" value="AAA_dom"/>
</dbReference>
<gene>
    <name evidence="3" type="primary">repB</name>
    <name evidence="3" type="ORF">LRATCC53608_1741</name>
</gene>
<dbReference type="CDD" id="cd02042">
    <property type="entry name" value="ParAB_family"/>
    <property type="match status" value="1"/>
</dbReference>
<proteinExistence type="predicted"/>
<dbReference type="PANTHER" id="PTHR13696">
    <property type="entry name" value="P-LOOP CONTAINING NUCLEOSIDE TRIPHOSPHATE HYDROLASE"/>
    <property type="match status" value="1"/>
</dbReference>
<dbReference type="AlphaFoldDB" id="F8KG94"/>
<evidence type="ECO:0000313" key="3">
    <source>
        <dbReference type="EMBL" id="CCC04494.1"/>
    </source>
</evidence>
<reference evidence="3" key="1">
    <citation type="journal article" date="2011" name="J. Bacteriol.">
        <title>Genome sequence of the vertebrate gut symbiont Lactobacillus reuteri ATCC 53608.</title>
        <authorList>
            <person name="Heavens D."/>
            <person name="Tailford L.E."/>
            <person name="Crossman L."/>
            <person name="Jeffers F."/>
            <person name="Mackenzie D.A."/>
            <person name="Caccamo M."/>
            <person name="Juge N."/>
        </authorList>
    </citation>
    <scope>NUCLEOTIDE SEQUENCE [LARGE SCALE GENOMIC DNA]</scope>
    <source>
        <strain evidence="3">ATCC 53608</strain>
    </source>
</reference>
<dbReference type="EMBL" id="FR854370">
    <property type="protein sequence ID" value="CCC04494.1"/>
    <property type="molecule type" value="Genomic_DNA"/>
</dbReference>
<keyword evidence="1" id="KW-0175">Coiled coil</keyword>
<dbReference type="HOGENOM" id="CLU_037612_4_2_9"/>
<evidence type="ECO:0000259" key="2">
    <source>
        <dbReference type="Pfam" id="PF13614"/>
    </source>
</evidence>
<dbReference type="PANTHER" id="PTHR13696:SF99">
    <property type="entry name" value="COBYRINIC ACID AC-DIAMIDE SYNTHASE"/>
    <property type="match status" value="1"/>
</dbReference>
<name>F8KG94_LIMR5</name>